<dbReference type="Proteomes" id="UP000498740">
    <property type="component" value="Unassembled WGS sequence"/>
</dbReference>
<dbReference type="AlphaFoldDB" id="A0A7J0D423"/>
<name>A0A7J0D423_STRMI</name>
<dbReference type="SUPFAM" id="SSF50370">
    <property type="entry name" value="Ricin B-like lectins"/>
    <property type="match status" value="1"/>
</dbReference>
<evidence type="ECO:0000313" key="3">
    <source>
        <dbReference type="EMBL" id="GFN09486.1"/>
    </source>
</evidence>
<organism evidence="3 4">
    <name type="scientific">Streptomyces microflavus</name>
    <name type="common">Streptomyces lipmanii</name>
    <dbReference type="NCBI Taxonomy" id="1919"/>
    <lineage>
        <taxon>Bacteria</taxon>
        <taxon>Bacillati</taxon>
        <taxon>Actinomycetota</taxon>
        <taxon>Actinomycetes</taxon>
        <taxon>Kitasatosporales</taxon>
        <taxon>Streptomycetaceae</taxon>
        <taxon>Streptomyces</taxon>
    </lineage>
</organism>
<dbReference type="InterPro" id="IPR033452">
    <property type="entry name" value="GH30_C"/>
</dbReference>
<sequence>MQNVAFQNTDGSRAAVVVNTASNSQRFSLTDNGKSLAFTLPAGAVATFTWDGSGGTTEPPVGSIDPAAWYRVQNTNSGACLDAADWGTGDGTALQQWACGTGANQGWQFRPADGGHYQVVNRHNAKVWDVDGGAGATADGTKVHLWSSVGSTNQQWRPEPLAAGGRYRFVARHSGKCLTVDGSSTANGAKLSQQPCNNSPPSRSL</sequence>
<proteinExistence type="predicted"/>
<accession>A0A7J0D423</accession>
<dbReference type="PROSITE" id="PS50231">
    <property type="entry name" value="RICIN_B_LECTIN"/>
    <property type="match status" value="1"/>
</dbReference>
<protein>
    <recommendedName>
        <fullName evidence="2">Ricin B lectin domain-containing protein</fullName>
    </recommendedName>
</protein>
<dbReference type="InterPro" id="IPR013780">
    <property type="entry name" value="Glyco_hydro_b"/>
</dbReference>
<reference evidence="3 4" key="1">
    <citation type="submission" date="2020-05" db="EMBL/GenBank/DDBJ databases">
        <title>Whole genome shotgun sequence of Streptomyces microflavus NBRC 13062.</title>
        <authorList>
            <person name="Komaki H."/>
            <person name="Tamura T."/>
        </authorList>
    </citation>
    <scope>NUCLEOTIDE SEQUENCE [LARGE SCALE GENOMIC DNA]</scope>
    <source>
        <strain evidence="3 4">NBRC 13062</strain>
    </source>
</reference>
<dbReference type="SUPFAM" id="SSF51011">
    <property type="entry name" value="Glycosyl hydrolase domain"/>
    <property type="match status" value="1"/>
</dbReference>
<evidence type="ECO:0000313" key="4">
    <source>
        <dbReference type="Proteomes" id="UP000498740"/>
    </source>
</evidence>
<dbReference type="InterPro" id="IPR035992">
    <property type="entry name" value="Ricin_B-like_lectins"/>
</dbReference>
<comment type="caution">
    <text evidence="3">The sequence shown here is derived from an EMBL/GenBank/DDBJ whole genome shotgun (WGS) entry which is preliminary data.</text>
</comment>
<dbReference type="EMBL" id="BLWD01000002">
    <property type="protein sequence ID" value="GFN09486.1"/>
    <property type="molecule type" value="Genomic_DNA"/>
</dbReference>
<dbReference type="Pfam" id="PF14200">
    <property type="entry name" value="RicinB_lectin_2"/>
    <property type="match status" value="2"/>
</dbReference>
<evidence type="ECO:0000256" key="1">
    <source>
        <dbReference type="SAM" id="MobiDB-lite"/>
    </source>
</evidence>
<dbReference type="Gene3D" id="2.80.10.50">
    <property type="match status" value="1"/>
</dbReference>
<dbReference type="Pfam" id="PF17189">
    <property type="entry name" value="Glyco_hydro_30C"/>
    <property type="match status" value="1"/>
</dbReference>
<dbReference type="InterPro" id="IPR000772">
    <property type="entry name" value="Ricin_B_lectin"/>
</dbReference>
<feature type="region of interest" description="Disordered" evidence="1">
    <location>
        <begin position="182"/>
        <end position="205"/>
    </location>
</feature>
<gene>
    <name evidence="3" type="ORF">Smic_80420</name>
</gene>
<dbReference type="SMART" id="SM00458">
    <property type="entry name" value="RICIN"/>
    <property type="match status" value="1"/>
</dbReference>
<dbReference type="Gene3D" id="2.60.40.1180">
    <property type="entry name" value="Golgi alpha-mannosidase II"/>
    <property type="match status" value="1"/>
</dbReference>
<evidence type="ECO:0000259" key="2">
    <source>
        <dbReference type="SMART" id="SM00458"/>
    </source>
</evidence>
<dbReference type="CDD" id="cd00161">
    <property type="entry name" value="beta-trefoil_Ricin-like"/>
    <property type="match status" value="1"/>
</dbReference>
<feature type="domain" description="Ricin B lectin" evidence="2">
    <location>
        <begin position="70"/>
        <end position="201"/>
    </location>
</feature>